<evidence type="ECO:0000256" key="1">
    <source>
        <dbReference type="SAM" id="MobiDB-lite"/>
    </source>
</evidence>
<reference evidence="2 3" key="1">
    <citation type="submission" date="2020-02" db="EMBL/GenBank/DDBJ databases">
        <authorList>
            <person name="Ferguson B K."/>
        </authorList>
    </citation>
    <scope>NUCLEOTIDE SEQUENCE [LARGE SCALE GENOMIC DNA]</scope>
</reference>
<sequence>QNLHWKKNRIGIRELCKNSTCFSRTMNRKPPYDKSTWNLSNRRLFEVVATGQRLSELNMLDGQMESVIEPNGGRPCDGRRDPGLRNTSRPRPTIHYGYTATQQMKAFTTPVCSARDERCLRRRGVARVTFAVREDRQMNPGLFLKSSNRDDSNTSIYSVNMALKMAELRLFQVLSVEEGCISENGSILRLARIRRVPSLPGWRRLSGCAKGLQEGGASAPQDAPPS</sequence>
<organism evidence="2 3">
    <name type="scientific">Nesidiocoris tenuis</name>
    <dbReference type="NCBI Taxonomy" id="355587"/>
    <lineage>
        <taxon>Eukaryota</taxon>
        <taxon>Metazoa</taxon>
        <taxon>Ecdysozoa</taxon>
        <taxon>Arthropoda</taxon>
        <taxon>Hexapoda</taxon>
        <taxon>Insecta</taxon>
        <taxon>Pterygota</taxon>
        <taxon>Neoptera</taxon>
        <taxon>Paraneoptera</taxon>
        <taxon>Hemiptera</taxon>
        <taxon>Heteroptera</taxon>
        <taxon>Panheteroptera</taxon>
        <taxon>Cimicomorpha</taxon>
        <taxon>Miridae</taxon>
        <taxon>Dicyphina</taxon>
        <taxon>Nesidiocoris</taxon>
    </lineage>
</organism>
<feature type="non-terminal residue" evidence="2">
    <location>
        <position position="1"/>
    </location>
</feature>
<evidence type="ECO:0000313" key="3">
    <source>
        <dbReference type="Proteomes" id="UP000479000"/>
    </source>
</evidence>
<dbReference type="EMBL" id="CADCXU010021827">
    <property type="protein sequence ID" value="CAB0009531.1"/>
    <property type="molecule type" value="Genomic_DNA"/>
</dbReference>
<accession>A0A6H5GY32</accession>
<name>A0A6H5GY32_9HEMI</name>
<evidence type="ECO:0000313" key="2">
    <source>
        <dbReference type="EMBL" id="CAB0009531.1"/>
    </source>
</evidence>
<keyword evidence="3" id="KW-1185">Reference proteome</keyword>
<gene>
    <name evidence="2" type="ORF">NTEN_LOCUS14671</name>
</gene>
<feature type="region of interest" description="Disordered" evidence="1">
    <location>
        <begin position="66"/>
        <end position="92"/>
    </location>
</feature>
<proteinExistence type="predicted"/>
<dbReference type="Proteomes" id="UP000479000">
    <property type="component" value="Unassembled WGS sequence"/>
</dbReference>
<protein>
    <submittedName>
        <fullName evidence="2">Uncharacterized protein</fullName>
    </submittedName>
</protein>
<dbReference type="AlphaFoldDB" id="A0A6H5GY32"/>